<comment type="similarity">
    <text evidence="2">Belongs to the YkuD family.</text>
</comment>
<dbReference type="CDD" id="cd16913">
    <property type="entry name" value="YkuD_like"/>
    <property type="match status" value="1"/>
</dbReference>
<dbReference type="RefSeq" id="WP_181186402.1">
    <property type="nucleotide sequence ID" value="NZ_PVNB01000002.1"/>
</dbReference>
<organism evidence="12 13">
    <name type="scientific">Orenia metallireducens</name>
    <dbReference type="NCBI Taxonomy" id="1413210"/>
    <lineage>
        <taxon>Bacteria</taxon>
        <taxon>Bacillati</taxon>
        <taxon>Bacillota</taxon>
        <taxon>Clostridia</taxon>
        <taxon>Halanaerobiales</taxon>
        <taxon>Halobacteroidaceae</taxon>
        <taxon>Orenia</taxon>
    </lineage>
</organism>
<feature type="domain" description="L,D-TPase catalytic" evidence="11">
    <location>
        <begin position="150"/>
        <end position="264"/>
    </location>
</feature>
<dbReference type="PANTHER" id="PTHR30582:SF24">
    <property type="entry name" value="L,D-TRANSPEPTIDASE ERFK_SRFK-RELATED"/>
    <property type="match status" value="1"/>
</dbReference>
<evidence type="ECO:0000256" key="4">
    <source>
        <dbReference type="ARBA" id="ARBA00022679"/>
    </source>
</evidence>
<dbReference type="GO" id="GO:0005576">
    <property type="term" value="C:extracellular region"/>
    <property type="evidence" value="ECO:0007669"/>
    <property type="project" value="TreeGrafter"/>
</dbReference>
<evidence type="ECO:0000256" key="6">
    <source>
        <dbReference type="ARBA" id="ARBA00022960"/>
    </source>
</evidence>
<feature type="active site" description="Nucleophile" evidence="9">
    <location>
        <position position="240"/>
    </location>
</feature>
<keyword evidence="10" id="KW-1133">Transmembrane helix</keyword>
<dbReference type="GO" id="GO:0018104">
    <property type="term" value="P:peptidoglycan-protein cross-linking"/>
    <property type="evidence" value="ECO:0007669"/>
    <property type="project" value="TreeGrafter"/>
</dbReference>
<dbReference type="InterPro" id="IPR005490">
    <property type="entry name" value="LD_TPept_cat_dom"/>
</dbReference>
<keyword evidence="5" id="KW-0378">Hydrolase</keyword>
<dbReference type="UniPathway" id="UPA00219"/>
<dbReference type="GO" id="GO:0071555">
    <property type="term" value="P:cell wall organization"/>
    <property type="evidence" value="ECO:0007669"/>
    <property type="project" value="UniProtKB-UniRule"/>
</dbReference>
<evidence type="ECO:0000256" key="3">
    <source>
        <dbReference type="ARBA" id="ARBA00022676"/>
    </source>
</evidence>
<keyword evidence="13" id="KW-1185">Reference proteome</keyword>
<evidence type="ECO:0000256" key="2">
    <source>
        <dbReference type="ARBA" id="ARBA00005992"/>
    </source>
</evidence>
<feature type="active site" description="Proton donor/acceptor" evidence="9">
    <location>
        <position position="224"/>
    </location>
</feature>
<keyword evidence="6 9" id="KW-0133">Cell shape</keyword>
<dbReference type="EMBL" id="OBDZ01000001">
    <property type="protein sequence ID" value="SNY05621.1"/>
    <property type="molecule type" value="Genomic_DNA"/>
</dbReference>
<evidence type="ECO:0000256" key="7">
    <source>
        <dbReference type="ARBA" id="ARBA00022984"/>
    </source>
</evidence>
<evidence type="ECO:0000313" key="13">
    <source>
        <dbReference type="Proteomes" id="UP000219573"/>
    </source>
</evidence>
<dbReference type="InterPro" id="IPR038063">
    <property type="entry name" value="Transpep_catalytic_dom"/>
</dbReference>
<evidence type="ECO:0000256" key="5">
    <source>
        <dbReference type="ARBA" id="ARBA00022801"/>
    </source>
</evidence>
<dbReference type="Gene3D" id="2.40.440.10">
    <property type="entry name" value="L,D-transpeptidase catalytic domain-like"/>
    <property type="match status" value="1"/>
</dbReference>
<dbReference type="Proteomes" id="UP000219573">
    <property type="component" value="Unassembled WGS sequence"/>
</dbReference>
<evidence type="ECO:0000313" key="12">
    <source>
        <dbReference type="EMBL" id="SNY05621.1"/>
    </source>
</evidence>
<keyword evidence="8 9" id="KW-0961">Cell wall biogenesis/degradation</keyword>
<dbReference type="GO" id="GO:0071972">
    <property type="term" value="F:peptidoglycan L,D-transpeptidase activity"/>
    <property type="evidence" value="ECO:0007669"/>
    <property type="project" value="TreeGrafter"/>
</dbReference>
<keyword evidence="4" id="KW-0808">Transferase</keyword>
<dbReference type="Pfam" id="PF03734">
    <property type="entry name" value="YkuD"/>
    <property type="match status" value="1"/>
</dbReference>
<accession>A0A285F5Z2</accession>
<proteinExistence type="inferred from homology"/>
<dbReference type="PANTHER" id="PTHR30582">
    <property type="entry name" value="L,D-TRANSPEPTIDASE"/>
    <property type="match status" value="1"/>
</dbReference>
<keyword evidence="10" id="KW-0472">Membrane</keyword>
<sequence>MDNQNYILGILVVLLIILVVLVVVLIDSYRPVIKDEPSFSSNSLRADYNYQQIQSYLEDNSWKKKGIEDEDVAEQDEVNKVGTALLLYLEDNQQLPESLSDLLGKYLVKLPSKVNSLNYINNELNLIETINTILRKSKFVQDKTLAFRPYSLLVDSLDKRIYLLQGKKQVKAYPIGVGGRENPTPKGEFRIKNKLKLSGKDQKIYGDYWLGIDLWTKGGGYGIHGSTNQLPVSEQKSKGCIRMRAEDLEQLYRLIPLRTKIVIR</sequence>
<protein>
    <submittedName>
        <fullName evidence="12">L,D-transpeptidase catalytic domain</fullName>
    </submittedName>
</protein>
<evidence type="ECO:0000259" key="11">
    <source>
        <dbReference type="PROSITE" id="PS52029"/>
    </source>
</evidence>
<evidence type="ECO:0000256" key="1">
    <source>
        <dbReference type="ARBA" id="ARBA00004752"/>
    </source>
</evidence>
<reference evidence="13" key="1">
    <citation type="submission" date="2017-09" db="EMBL/GenBank/DDBJ databases">
        <authorList>
            <person name="Varghese N."/>
            <person name="Submissions S."/>
        </authorList>
    </citation>
    <scope>NUCLEOTIDE SEQUENCE [LARGE SCALE GENOMIC DNA]</scope>
    <source>
        <strain evidence="13">MSL47</strain>
    </source>
</reference>
<evidence type="ECO:0000256" key="8">
    <source>
        <dbReference type="ARBA" id="ARBA00023316"/>
    </source>
</evidence>
<evidence type="ECO:0000256" key="9">
    <source>
        <dbReference type="PROSITE-ProRule" id="PRU01373"/>
    </source>
</evidence>
<dbReference type="InterPro" id="IPR050979">
    <property type="entry name" value="LD-transpeptidase"/>
</dbReference>
<evidence type="ECO:0000256" key="10">
    <source>
        <dbReference type="SAM" id="Phobius"/>
    </source>
</evidence>
<dbReference type="GO" id="GO:0016757">
    <property type="term" value="F:glycosyltransferase activity"/>
    <property type="evidence" value="ECO:0007669"/>
    <property type="project" value="UniProtKB-KW"/>
</dbReference>
<dbReference type="PROSITE" id="PS52029">
    <property type="entry name" value="LD_TPASE"/>
    <property type="match status" value="1"/>
</dbReference>
<comment type="pathway">
    <text evidence="1 9">Cell wall biogenesis; peptidoglycan biosynthesis.</text>
</comment>
<keyword evidence="7 9" id="KW-0573">Peptidoglycan synthesis</keyword>
<keyword evidence="3" id="KW-0328">Glycosyltransferase</keyword>
<dbReference type="SUPFAM" id="SSF141523">
    <property type="entry name" value="L,D-transpeptidase catalytic domain-like"/>
    <property type="match status" value="1"/>
</dbReference>
<dbReference type="AlphaFoldDB" id="A0A285F5Z2"/>
<dbReference type="GO" id="GO:0008360">
    <property type="term" value="P:regulation of cell shape"/>
    <property type="evidence" value="ECO:0007669"/>
    <property type="project" value="UniProtKB-UniRule"/>
</dbReference>
<feature type="transmembrane region" description="Helical" evidence="10">
    <location>
        <begin position="6"/>
        <end position="26"/>
    </location>
</feature>
<gene>
    <name evidence="12" type="ORF">SAMN06265827_101101</name>
</gene>
<name>A0A285F5Z2_9FIRM</name>
<keyword evidence="10" id="KW-0812">Transmembrane</keyword>